<evidence type="ECO:0000256" key="12">
    <source>
        <dbReference type="ARBA" id="ARBA00022842"/>
    </source>
</evidence>
<dbReference type="PANTHER" id="PTHR43030:SF1">
    <property type="entry name" value="PHOSPHOENOLPYRUVATE SYNTHASE"/>
    <property type="match status" value="1"/>
</dbReference>
<dbReference type="EC" id="2.7.9.2" evidence="5 15"/>
<evidence type="ECO:0000256" key="16">
    <source>
        <dbReference type="SAM" id="MobiDB-lite"/>
    </source>
</evidence>
<feature type="domain" description="PEP-utilising enzyme C-terminal" evidence="19">
    <location>
        <begin position="505"/>
        <end position="814"/>
    </location>
</feature>
<evidence type="ECO:0000259" key="17">
    <source>
        <dbReference type="Pfam" id="PF00391"/>
    </source>
</evidence>
<dbReference type="InterPro" id="IPR023151">
    <property type="entry name" value="PEP_util_CS"/>
</dbReference>
<dbReference type="PIRSF" id="PIRSF000854">
    <property type="entry name" value="PEP_synthase"/>
    <property type="match status" value="1"/>
</dbReference>
<dbReference type="PROSITE" id="PS00742">
    <property type="entry name" value="PEP_ENZYMES_2"/>
    <property type="match status" value="1"/>
</dbReference>
<evidence type="ECO:0000256" key="5">
    <source>
        <dbReference type="ARBA" id="ARBA00011996"/>
    </source>
</evidence>
<keyword evidence="9 15" id="KW-0547">Nucleotide-binding</keyword>
<dbReference type="Pfam" id="PF00391">
    <property type="entry name" value="PEP-utilizers"/>
    <property type="match status" value="1"/>
</dbReference>
<dbReference type="SUPFAM" id="SSF52009">
    <property type="entry name" value="Phosphohistidine domain"/>
    <property type="match status" value="1"/>
</dbReference>
<dbReference type="Gene3D" id="3.20.20.60">
    <property type="entry name" value="Phosphoenolpyruvate-binding domains"/>
    <property type="match status" value="1"/>
</dbReference>
<evidence type="ECO:0000256" key="6">
    <source>
        <dbReference type="ARBA" id="ARBA00021623"/>
    </source>
</evidence>
<evidence type="ECO:0000259" key="18">
    <source>
        <dbReference type="Pfam" id="PF01326"/>
    </source>
</evidence>
<accession>A0ABX9ML93</accession>
<dbReference type="InterPro" id="IPR013815">
    <property type="entry name" value="ATP_grasp_subdomain_1"/>
</dbReference>
<evidence type="ECO:0000259" key="19">
    <source>
        <dbReference type="Pfam" id="PF02896"/>
    </source>
</evidence>
<dbReference type="InterPro" id="IPR006319">
    <property type="entry name" value="PEP_synth"/>
</dbReference>
<evidence type="ECO:0000256" key="7">
    <source>
        <dbReference type="ARBA" id="ARBA00022679"/>
    </source>
</evidence>
<feature type="domain" description="Pyruvate phosphate dikinase AMP/ATP-binding" evidence="18">
    <location>
        <begin position="40"/>
        <end position="372"/>
    </location>
</feature>
<proteinExistence type="inferred from homology"/>
<reference evidence="20 21" key="1">
    <citation type="submission" date="2018-08" db="EMBL/GenBank/DDBJ databases">
        <title>Meiothermus hypogaeus DSM 23238 genome sequencing project.</title>
        <authorList>
            <person name="Da Costa M.S."/>
            <person name="Albuquerque L."/>
            <person name="Raposo P."/>
            <person name="Froufe H.J.C."/>
            <person name="Barroso C.S."/>
            <person name="Egas C."/>
        </authorList>
    </citation>
    <scope>NUCLEOTIDE SEQUENCE [LARGE SCALE GENOMIC DNA]</scope>
    <source>
        <strain evidence="20 21">DSM 23238</strain>
    </source>
</reference>
<keyword evidence="21" id="KW-1185">Reference proteome</keyword>
<dbReference type="NCBIfam" id="TIGR01418">
    <property type="entry name" value="PEP_synth"/>
    <property type="match status" value="1"/>
</dbReference>
<name>A0ABX9ML93_9DEIN</name>
<dbReference type="InterPro" id="IPR008279">
    <property type="entry name" value="PEP-util_enz_mobile_dom"/>
</dbReference>
<keyword evidence="12 15" id="KW-0460">Magnesium</keyword>
<feature type="domain" description="PEP-utilising enzyme mobile" evidence="17">
    <location>
        <begin position="410"/>
        <end position="481"/>
    </location>
</feature>
<dbReference type="SUPFAM" id="SSF51621">
    <property type="entry name" value="Phosphoenolpyruvate/pyruvate domain"/>
    <property type="match status" value="1"/>
</dbReference>
<dbReference type="InterPro" id="IPR000121">
    <property type="entry name" value="PEP_util_C"/>
</dbReference>
<dbReference type="PROSITE" id="PS00370">
    <property type="entry name" value="PEP_ENZYMES_PHOS_SITE"/>
    <property type="match status" value="1"/>
</dbReference>
<evidence type="ECO:0000256" key="10">
    <source>
        <dbReference type="ARBA" id="ARBA00022777"/>
    </source>
</evidence>
<dbReference type="NCBIfam" id="NF005057">
    <property type="entry name" value="PRK06464.1"/>
    <property type="match status" value="1"/>
</dbReference>
<keyword evidence="8 15" id="KW-0479">Metal-binding</keyword>
<comment type="cofactor">
    <cofactor evidence="1 15">
        <name>Mg(2+)</name>
        <dbReference type="ChEBI" id="CHEBI:18420"/>
    </cofactor>
</comment>
<keyword evidence="10 15" id="KW-0418">Kinase</keyword>
<evidence type="ECO:0000256" key="11">
    <source>
        <dbReference type="ARBA" id="ARBA00022840"/>
    </source>
</evidence>
<evidence type="ECO:0000313" key="21">
    <source>
        <dbReference type="Proteomes" id="UP000265443"/>
    </source>
</evidence>
<dbReference type="InterPro" id="IPR015813">
    <property type="entry name" value="Pyrv/PenolPyrv_kinase-like_dom"/>
</dbReference>
<evidence type="ECO:0000256" key="14">
    <source>
        <dbReference type="ARBA" id="ARBA00047700"/>
    </source>
</evidence>
<dbReference type="Gene3D" id="3.30.470.20">
    <property type="entry name" value="ATP-grasp fold, B domain"/>
    <property type="match status" value="1"/>
</dbReference>
<sequence length="825" mass="91140">MATALSTKPRTSSSRSKKRSAQTSMRFVRWFKEVGIDEVPLVGGKNASLGEMVRELGKLGVRVPDGFAVTAEGFHHFLQANGLGAPIREQLREMDPHNPDDLARRTRLIRSLILRAALPEDLEGEIVQAYRELSRQARVEDLMVAVRSSATAEDLPTASFAGQHESYLGIQGEAELLDAVKKCFASLYTARATRYRVDMGFPHEKVLLSVGVQRLVRSDLASSGVIFTLDTETGFDGVVMLEGVWGLGENIVQGKSTPDRFYVHKETLAKGYKPLLWKKLGAKELRLVYDTEHHKLRNNPVSPTDRNQWVLSNEEVLKLAHWAVLIEQHYSQKRGAPTPMDIEWAKDGITGELFIVQARPETVHSRKGATIKSYTLLEEGQVLVEGLAVGEKIATGPARVIRDPKAMNQIKPGDVLVTVTTNPDWEPIMKIASAIVTERGGRTSHAAIVARELGIPAVVGAAGATKALAKGGPVTVSCAQGEVGRVYEGTLKFTVDEFDPYQVGTTRTQIMMNVGNPEQAFRLALLPNDGVGLARMEFIFADWVGIHPLALLHPEKLSPRVQREVEVRTNGYPSGREYFIDRLSQGIAVLAAAFYPKPVILRMSDFKTNEYAKLLGGEAFEPGEENPMLGWRGASRYYHPDYKEGFLLEVEAVRRVRDEMGLTNLVVMIPFCRTVEEGQRVLDTMKEGGLERGRNGLEVYVMAEIPSNVILAEEFSQIFDGFSIGSNDLTQLVLGVDRDSTQVAALFDERNPAVKWACAELIRKAHKHGRKVGICGQAPSDYPEFAAFLVDAGIDSISLNPDSVVRTKQRIVETEQNHKGRKAKA</sequence>
<dbReference type="Pfam" id="PF01326">
    <property type="entry name" value="PPDK_N"/>
    <property type="match status" value="1"/>
</dbReference>
<evidence type="ECO:0000256" key="9">
    <source>
        <dbReference type="ARBA" id="ARBA00022741"/>
    </source>
</evidence>
<evidence type="ECO:0000256" key="3">
    <source>
        <dbReference type="ARBA" id="ARBA00004742"/>
    </source>
</evidence>
<dbReference type="Gene3D" id="3.50.30.10">
    <property type="entry name" value="Phosphohistidine domain"/>
    <property type="match status" value="1"/>
</dbReference>
<comment type="similarity">
    <text evidence="4 15">Belongs to the PEP-utilizing enzyme family.</text>
</comment>
<evidence type="ECO:0000256" key="13">
    <source>
        <dbReference type="ARBA" id="ARBA00033470"/>
    </source>
</evidence>
<feature type="compositionally biased region" description="Low complexity" evidence="16">
    <location>
        <begin position="1"/>
        <end position="14"/>
    </location>
</feature>
<evidence type="ECO:0000256" key="4">
    <source>
        <dbReference type="ARBA" id="ARBA00007837"/>
    </source>
</evidence>
<dbReference type="Proteomes" id="UP000265443">
    <property type="component" value="Unassembled WGS sequence"/>
</dbReference>
<evidence type="ECO:0000256" key="8">
    <source>
        <dbReference type="ARBA" id="ARBA00022723"/>
    </source>
</evidence>
<dbReference type="Pfam" id="PF02896">
    <property type="entry name" value="PEP-utilizers_C"/>
    <property type="match status" value="1"/>
</dbReference>
<dbReference type="InterPro" id="IPR002192">
    <property type="entry name" value="PPDK_AMP/ATP-bd"/>
</dbReference>
<protein>
    <recommendedName>
        <fullName evidence="6 15">Phosphoenolpyruvate synthase</fullName>
        <shortName evidence="15">PEP synthase</shortName>
        <ecNumber evidence="5 15">2.7.9.2</ecNumber>
    </recommendedName>
    <alternativeName>
        <fullName evidence="13 15">Pyruvate, water dikinase</fullName>
    </alternativeName>
</protein>
<dbReference type="InterPro" id="IPR018274">
    <property type="entry name" value="PEP_util_AS"/>
</dbReference>
<dbReference type="PANTHER" id="PTHR43030">
    <property type="entry name" value="PHOSPHOENOLPYRUVATE SYNTHASE"/>
    <property type="match status" value="1"/>
</dbReference>
<comment type="function">
    <text evidence="2 15">Catalyzes the phosphorylation of pyruvate to phosphoenolpyruvate.</text>
</comment>
<feature type="region of interest" description="Disordered" evidence="16">
    <location>
        <begin position="1"/>
        <end position="20"/>
    </location>
</feature>
<keyword evidence="7 15" id="KW-0808">Transferase</keyword>
<comment type="catalytic activity">
    <reaction evidence="14 15">
        <text>pyruvate + ATP + H2O = phosphoenolpyruvate + AMP + phosphate + 2 H(+)</text>
        <dbReference type="Rhea" id="RHEA:11364"/>
        <dbReference type="ChEBI" id="CHEBI:15361"/>
        <dbReference type="ChEBI" id="CHEBI:15377"/>
        <dbReference type="ChEBI" id="CHEBI:15378"/>
        <dbReference type="ChEBI" id="CHEBI:30616"/>
        <dbReference type="ChEBI" id="CHEBI:43474"/>
        <dbReference type="ChEBI" id="CHEBI:58702"/>
        <dbReference type="ChEBI" id="CHEBI:456215"/>
        <dbReference type="EC" id="2.7.9.2"/>
    </reaction>
</comment>
<dbReference type="EMBL" id="QWKY01000033">
    <property type="protein sequence ID" value="RIH77563.1"/>
    <property type="molecule type" value="Genomic_DNA"/>
</dbReference>
<dbReference type="SUPFAM" id="SSF56059">
    <property type="entry name" value="Glutathione synthetase ATP-binding domain-like"/>
    <property type="match status" value="1"/>
</dbReference>
<dbReference type="InterPro" id="IPR040442">
    <property type="entry name" value="Pyrv_kinase-like_dom_sf"/>
</dbReference>
<dbReference type="GO" id="GO:0008986">
    <property type="term" value="F:pyruvate, water dikinase activity"/>
    <property type="evidence" value="ECO:0007669"/>
    <property type="project" value="UniProtKB-EC"/>
</dbReference>
<gene>
    <name evidence="20" type="primary">ppsA_2</name>
    <name evidence="20" type="ORF">Mhypo_01945</name>
</gene>
<evidence type="ECO:0000313" key="20">
    <source>
        <dbReference type="EMBL" id="RIH77563.1"/>
    </source>
</evidence>
<comment type="caution">
    <text evidence="20">The sequence shown here is derived from an EMBL/GenBank/DDBJ whole genome shotgun (WGS) entry which is preliminary data.</text>
</comment>
<evidence type="ECO:0000256" key="1">
    <source>
        <dbReference type="ARBA" id="ARBA00001946"/>
    </source>
</evidence>
<evidence type="ECO:0000256" key="15">
    <source>
        <dbReference type="PIRNR" id="PIRNR000854"/>
    </source>
</evidence>
<dbReference type="PRINTS" id="PR01736">
    <property type="entry name" value="PHPHTRNFRASE"/>
</dbReference>
<evidence type="ECO:0000256" key="2">
    <source>
        <dbReference type="ARBA" id="ARBA00002988"/>
    </source>
</evidence>
<keyword evidence="11 15" id="KW-0067">ATP-binding</keyword>
<organism evidence="20 21">
    <name type="scientific">Meiothermus hypogaeus</name>
    <dbReference type="NCBI Taxonomy" id="884155"/>
    <lineage>
        <taxon>Bacteria</taxon>
        <taxon>Thermotogati</taxon>
        <taxon>Deinococcota</taxon>
        <taxon>Deinococci</taxon>
        <taxon>Thermales</taxon>
        <taxon>Thermaceae</taxon>
        <taxon>Meiothermus</taxon>
    </lineage>
</organism>
<comment type="pathway">
    <text evidence="3 15">Carbohydrate biosynthesis; gluconeogenesis.</text>
</comment>
<dbReference type="InterPro" id="IPR036637">
    <property type="entry name" value="Phosphohistidine_dom_sf"/>
</dbReference>
<dbReference type="Gene3D" id="3.30.1490.20">
    <property type="entry name" value="ATP-grasp fold, A domain"/>
    <property type="match status" value="1"/>
</dbReference>